<sequence>MCAWSAGRYFGIYELPKKMSEEQMKIKEQFMVAPRIHVERTLALIKPDVLHKADEIEDIILRSGFHIVQKMKVHLSPEKCSDFYSEQYGKMFFPSLTAYMSSGPIIALELARHDAINIWRQVMGPSNSLDAKKTHPESIRAIYGTDDLRNAVHGSYCLTSAEREIRFIFPEASIEPMPIGQVAMDYLERFVNPTLLSGLINLCKQKPSDPYIWLADWLLKHSPNRPTVDDETIYD</sequence>
<evidence type="ECO:0000256" key="8">
    <source>
        <dbReference type="PROSITE-ProRule" id="PRU00706"/>
    </source>
</evidence>
<dbReference type="AlphaFoldDB" id="A0A8J6FN88"/>
<dbReference type="SUPFAM" id="SSF54919">
    <property type="entry name" value="Nucleoside diphosphate kinase, NDK"/>
    <property type="match status" value="1"/>
</dbReference>
<dbReference type="FunFam" id="3.30.70.141:FF:000010">
    <property type="entry name" value="Nucleoside diphosphate kinase 7"/>
    <property type="match status" value="1"/>
</dbReference>
<gene>
    <name evidence="11" type="ORF">GDO78_006293</name>
</gene>
<evidence type="ECO:0000259" key="10">
    <source>
        <dbReference type="SMART" id="SM00562"/>
    </source>
</evidence>
<dbReference type="InterPro" id="IPR001564">
    <property type="entry name" value="Nucleoside_diP_kinase"/>
</dbReference>
<dbReference type="CDD" id="cd22970">
    <property type="entry name" value="DD_NDKH5-like"/>
    <property type="match status" value="1"/>
</dbReference>
<evidence type="ECO:0000313" key="11">
    <source>
        <dbReference type="EMBL" id="KAG9490877.1"/>
    </source>
</evidence>
<evidence type="ECO:0000313" key="12">
    <source>
        <dbReference type="Proteomes" id="UP000770717"/>
    </source>
</evidence>
<protein>
    <recommendedName>
        <fullName evidence="6">Nucleoside diphosphate kinase homolog 5</fullName>
    </recommendedName>
    <alternativeName>
        <fullName evidence="7">3'-5' exonuclease NME5</fullName>
    </alternativeName>
</protein>
<dbReference type="GO" id="GO:0003341">
    <property type="term" value="P:cilium movement"/>
    <property type="evidence" value="ECO:0007669"/>
    <property type="project" value="TreeGrafter"/>
</dbReference>
<keyword evidence="3" id="KW-0217">Developmental protein</keyword>
<dbReference type="InterPro" id="IPR036850">
    <property type="entry name" value="NDK-like_dom_sf"/>
</dbReference>
<dbReference type="PANTHER" id="PTHR46161">
    <property type="entry name" value="NUCLEOSIDE DIPHOSPHATE KINASE"/>
    <property type="match status" value="1"/>
</dbReference>
<dbReference type="Pfam" id="PF00334">
    <property type="entry name" value="NDK"/>
    <property type="match status" value="1"/>
</dbReference>
<dbReference type="PRINTS" id="PR01243">
    <property type="entry name" value="NUCDPKINASE"/>
</dbReference>
<evidence type="ECO:0000256" key="5">
    <source>
        <dbReference type="ARBA" id="ARBA00023273"/>
    </source>
</evidence>
<dbReference type="SMART" id="SM00562">
    <property type="entry name" value="NDK"/>
    <property type="match status" value="1"/>
</dbReference>
<accession>A0A8J6FN88</accession>
<evidence type="ECO:0000256" key="9">
    <source>
        <dbReference type="RuleBase" id="RU004011"/>
    </source>
</evidence>
<dbReference type="Proteomes" id="UP000770717">
    <property type="component" value="Unassembled WGS sequence"/>
</dbReference>
<comment type="subcellular location">
    <subcellularLocation>
        <location evidence="1">Cell projection</location>
        <location evidence="1">Cilium</location>
    </subcellularLocation>
</comment>
<evidence type="ECO:0000256" key="4">
    <source>
        <dbReference type="ARBA" id="ARBA00022801"/>
    </source>
</evidence>
<dbReference type="PANTHER" id="PTHR46161:SF1">
    <property type="entry name" value="NUCLEOSIDE DIPHOSPHATE KINASE HOMOLOG 5"/>
    <property type="match status" value="1"/>
</dbReference>
<dbReference type="FunFam" id="1.20.890.10:FF:000008">
    <property type="entry name" value="Nucleoside diphosphate kinase homolog 5"/>
    <property type="match status" value="1"/>
</dbReference>
<dbReference type="EMBL" id="WNTK01000002">
    <property type="protein sequence ID" value="KAG9490877.1"/>
    <property type="molecule type" value="Genomic_DNA"/>
</dbReference>
<feature type="domain" description="Nucleoside diphosphate kinase-like" evidence="10">
    <location>
        <begin position="38"/>
        <end position="176"/>
    </location>
</feature>
<proteinExistence type="inferred from homology"/>
<dbReference type="Gene3D" id="3.30.70.141">
    <property type="entry name" value="Nucleoside diphosphate kinase-like domain"/>
    <property type="match status" value="1"/>
</dbReference>
<dbReference type="PROSITE" id="PS51374">
    <property type="entry name" value="NDPK_LIKE"/>
    <property type="match status" value="1"/>
</dbReference>
<dbReference type="InterPro" id="IPR007858">
    <property type="entry name" value="Dpy-30_motif"/>
</dbReference>
<dbReference type="GO" id="GO:0006183">
    <property type="term" value="P:GTP biosynthetic process"/>
    <property type="evidence" value="ECO:0007669"/>
    <property type="project" value="InterPro"/>
</dbReference>
<dbReference type="InterPro" id="IPR034907">
    <property type="entry name" value="NDK-like_dom"/>
</dbReference>
<keyword evidence="12" id="KW-1185">Reference proteome</keyword>
<dbReference type="Gene3D" id="1.20.890.10">
    <property type="entry name" value="cAMP-dependent protein kinase regulatory subunit, dimerization-anchoring domain"/>
    <property type="match status" value="1"/>
</dbReference>
<dbReference type="GO" id="GO:0006241">
    <property type="term" value="P:CTP biosynthetic process"/>
    <property type="evidence" value="ECO:0007669"/>
    <property type="project" value="InterPro"/>
</dbReference>
<reference evidence="11" key="1">
    <citation type="thesis" date="2020" institute="ProQuest LLC" country="789 East Eisenhower Parkway, Ann Arbor, MI, USA">
        <title>Comparative Genomics and Chromosome Evolution.</title>
        <authorList>
            <person name="Mudd A.B."/>
        </authorList>
    </citation>
    <scope>NUCLEOTIDE SEQUENCE</scope>
    <source>
        <strain evidence="11">HN-11 Male</strain>
        <tissue evidence="11">Kidney and liver</tissue>
    </source>
</reference>
<dbReference type="GO" id="GO:0005929">
    <property type="term" value="C:cilium"/>
    <property type="evidence" value="ECO:0007669"/>
    <property type="project" value="UniProtKB-SubCell"/>
</dbReference>
<comment type="similarity">
    <text evidence="2 8 9">Belongs to the NDK family.</text>
</comment>
<dbReference type="GO" id="GO:0016787">
    <property type="term" value="F:hydrolase activity"/>
    <property type="evidence" value="ECO:0007669"/>
    <property type="project" value="UniProtKB-KW"/>
</dbReference>
<name>A0A8J6FN88_ELECQ</name>
<evidence type="ECO:0000256" key="6">
    <source>
        <dbReference type="ARBA" id="ARBA00072632"/>
    </source>
</evidence>
<dbReference type="Pfam" id="PF05186">
    <property type="entry name" value="Dpy-30"/>
    <property type="match status" value="1"/>
</dbReference>
<dbReference type="OrthoDB" id="1729737at2759"/>
<comment type="caution">
    <text evidence="8">Lacks conserved residue(s) required for the propagation of feature annotation.</text>
</comment>
<dbReference type="CDD" id="cd04418">
    <property type="entry name" value="NDPk5"/>
    <property type="match status" value="1"/>
</dbReference>
<evidence type="ECO:0000256" key="1">
    <source>
        <dbReference type="ARBA" id="ARBA00004138"/>
    </source>
</evidence>
<keyword evidence="5" id="KW-0966">Cell projection</keyword>
<dbReference type="GO" id="GO:0006228">
    <property type="term" value="P:UTP biosynthetic process"/>
    <property type="evidence" value="ECO:0007669"/>
    <property type="project" value="InterPro"/>
</dbReference>
<evidence type="ECO:0000256" key="2">
    <source>
        <dbReference type="ARBA" id="ARBA00008142"/>
    </source>
</evidence>
<organism evidence="11 12">
    <name type="scientific">Eleutherodactylus coqui</name>
    <name type="common">Puerto Rican coqui</name>
    <dbReference type="NCBI Taxonomy" id="57060"/>
    <lineage>
        <taxon>Eukaryota</taxon>
        <taxon>Metazoa</taxon>
        <taxon>Chordata</taxon>
        <taxon>Craniata</taxon>
        <taxon>Vertebrata</taxon>
        <taxon>Euteleostomi</taxon>
        <taxon>Amphibia</taxon>
        <taxon>Batrachia</taxon>
        <taxon>Anura</taxon>
        <taxon>Neobatrachia</taxon>
        <taxon>Hyloidea</taxon>
        <taxon>Eleutherodactylidae</taxon>
        <taxon>Eleutherodactylinae</taxon>
        <taxon>Eleutherodactylus</taxon>
        <taxon>Eleutherodactylus</taxon>
    </lineage>
</organism>
<evidence type="ECO:0000256" key="3">
    <source>
        <dbReference type="ARBA" id="ARBA00022473"/>
    </source>
</evidence>
<dbReference type="GO" id="GO:0004550">
    <property type="term" value="F:nucleoside diphosphate kinase activity"/>
    <property type="evidence" value="ECO:0007669"/>
    <property type="project" value="InterPro"/>
</dbReference>
<evidence type="ECO:0000256" key="7">
    <source>
        <dbReference type="ARBA" id="ARBA00080200"/>
    </source>
</evidence>
<keyword evidence="4" id="KW-0378">Hydrolase</keyword>
<comment type="caution">
    <text evidence="11">The sequence shown here is derived from an EMBL/GenBank/DDBJ whole genome shotgun (WGS) entry which is preliminary data.</text>
</comment>
<dbReference type="GO" id="GO:1902176">
    <property type="term" value="P:negative regulation of oxidative stress-induced intrinsic apoptotic signaling pathway"/>
    <property type="evidence" value="ECO:0007669"/>
    <property type="project" value="TreeGrafter"/>
</dbReference>